<evidence type="ECO:0000256" key="5">
    <source>
        <dbReference type="ARBA" id="ARBA00023136"/>
    </source>
</evidence>
<evidence type="ECO:0000256" key="3">
    <source>
        <dbReference type="ARBA" id="ARBA00022692"/>
    </source>
</evidence>
<keyword evidence="8" id="KW-1185">Reference proteome</keyword>
<proteinExistence type="inferred from homology"/>
<evidence type="ECO:0000256" key="1">
    <source>
        <dbReference type="ARBA" id="ARBA00004141"/>
    </source>
</evidence>
<evidence type="ECO:0000256" key="6">
    <source>
        <dbReference type="SAM" id="Phobius"/>
    </source>
</evidence>
<dbReference type="InterPro" id="IPR012506">
    <property type="entry name" value="TMEM86B-like"/>
</dbReference>
<evidence type="ECO:0000256" key="4">
    <source>
        <dbReference type="ARBA" id="ARBA00022989"/>
    </source>
</evidence>
<dbReference type="PANTHER" id="PTHR31885">
    <property type="entry name" value="GH04784P"/>
    <property type="match status" value="1"/>
</dbReference>
<feature type="transmembrane region" description="Helical" evidence="6">
    <location>
        <begin position="193"/>
        <end position="215"/>
    </location>
</feature>
<keyword evidence="3 6" id="KW-0812">Transmembrane</keyword>
<reference evidence="7 8" key="1">
    <citation type="journal article" date="2019" name="Emerg. Microbes Infect.">
        <title>Comprehensive subspecies identification of 175 nontuberculous mycobacteria species based on 7547 genomic profiles.</title>
        <authorList>
            <person name="Matsumoto Y."/>
            <person name="Kinjo T."/>
            <person name="Motooka D."/>
            <person name="Nabeya D."/>
            <person name="Jung N."/>
            <person name="Uechi K."/>
            <person name="Horii T."/>
            <person name="Iida T."/>
            <person name="Fujita J."/>
            <person name="Nakamura S."/>
        </authorList>
    </citation>
    <scope>NUCLEOTIDE SEQUENCE [LARGE SCALE GENOMIC DNA]</scope>
    <source>
        <strain evidence="7 8">JCM 30726</strain>
    </source>
</reference>
<keyword evidence="5 6" id="KW-0472">Membrane</keyword>
<comment type="caution">
    <text evidence="7">The sequence shown here is derived from an EMBL/GenBank/DDBJ whole genome shotgun (WGS) entry which is preliminary data.</text>
</comment>
<feature type="transmembrane region" description="Helical" evidence="6">
    <location>
        <begin position="51"/>
        <end position="68"/>
    </location>
</feature>
<feature type="transmembrane region" description="Helical" evidence="6">
    <location>
        <begin position="221"/>
        <end position="242"/>
    </location>
</feature>
<evidence type="ECO:0000256" key="2">
    <source>
        <dbReference type="ARBA" id="ARBA00007375"/>
    </source>
</evidence>
<gene>
    <name evidence="7" type="ORF">MTIM_24610</name>
</gene>
<sequence length="260" mass="27912">MLSKLGMDVPYAPRLVAGAWVVAGWVALGYGIYLTVLALRSPPGLELTGHWVLQPAFKASMAFVLMLAAAGHGSVRERRWLMPALLLSALGDWVLAIPWWPLSFEVGLAAFLLAHLCFIAALLPLVPPWSSRAERPSTPRIVAVVLMCLVSIALLAWFWPHLGPDRLTLPVTVYIVVLTAMVCTALLAKLPTIWTAVGAVCFAASDSMIAISRFILGNEALAVPIWWSYAAAQILITAGFFFGRELAGQDTGDAPAPAEG</sequence>
<keyword evidence="4 6" id="KW-1133">Transmembrane helix</keyword>
<dbReference type="PANTHER" id="PTHR31885:SF6">
    <property type="entry name" value="GH04784P"/>
    <property type="match status" value="1"/>
</dbReference>
<comment type="subcellular location">
    <subcellularLocation>
        <location evidence="1">Membrane</location>
        <topology evidence="1">Multi-pass membrane protein</topology>
    </subcellularLocation>
</comment>
<dbReference type="AlphaFoldDB" id="A0A7I9Z6V6"/>
<feature type="transmembrane region" description="Helical" evidence="6">
    <location>
        <begin position="80"/>
        <end position="100"/>
    </location>
</feature>
<dbReference type="Proteomes" id="UP000465301">
    <property type="component" value="Unassembled WGS sequence"/>
</dbReference>
<dbReference type="EMBL" id="BLLA01000001">
    <property type="protein sequence ID" value="GFG96582.1"/>
    <property type="molecule type" value="Genomic_DNA"/>
</dbReference>
<dbReference type="Pfam" id="PF07947">
    <property type="entry name" value="YhhN"/>
    <property type="match status" value="1"/>
</dbReference>
<dbReference type="GO" id="GO:0016787">
    <property type="term" value="F:hydrolase activity"/>
    <property type="evidence" value="ECO:0007669"/>
    <property type="project" value="TreeGrafter"/>
</dbReference>
<name>A0A7I9Z6V6_9MYCO</name>
<dbReference type="GO" id="GO:0016020">
    <property type="term" value="C:membrane"/>
    <property type="evidence" value="ECO:0007669"/>
    <property type="project" value="UniProtKB-SubCell"/>
</dbReference>
<protein>
    <submittedName>
        <fullName evidence="7">Putative membrane protein</fullName>
    </submittedName>
</protein>
<evidence type="ECO:0000313" key="8">
    <source>
        <dbReference type="Proteomes" id="UP000465301"/>
    </source>
</evidence>
<organism evidence="7 8">
    <name type="scientific">Mycobacterium timonense</name>
    <dbReference type="NCBI Taxonomy" id="701043"/>
    <lineage>
        <taxon>Bacteria</taxon>
        <taxon>Bacillati</taxon>
        <taxon>Actinomycetota</taxon>
        <taxon>Actinomycetes</taxon>
        <taxon>Mycobacteriales</taxon>
        <taxon>Mycobacteriaceae</taxon>
        <taxon>Mycobacterium</taxon>
        <taxon>Mycobacterium avium complex (MAC)</taxon>
    </lineage>
</organism>
<feature type="transmembrane region" description="Helical" evidence="6">
    <location>
        <begin position="106"/>
        <end position="129"/>
    </location>
</feature>
<comment type="similarity">
    <text evidence="2">Belongs to the TMEM86 family.</text>
</comment>
<evidence type="ECO:0000313" key="7">
    <source>
        <dbReference type="EMBL" id="GFG96582.1"/>
    </source>
</evidence>
<accession>A0A7I9Z6V6</accession>
<feature type="transmembrane region" description="Helical" evidence="6">
    <location>
        <begin position="171"/>
        <end position="188"/>
    </location>
</feature>
<feature type="transmembrane region" description="Helical" evidence="6">
    <location>
        <begin position="141"/>
        <end position="159"/>
    </location>
</feature>
<feature type="transmembrane region" description="Helical" evidence="6">
    <location>
        <begin position="12"/>
        <end position="39"/>
    </location>
</feature>